<dbReference type="RefSeq" id="WP_200244134.1">
    <property type="nucleotide sequence ID" value="NZ_JAENHK010000005.1"/>
</dbReference>
<dbReference type="InterPro" id="IPR032342">
    <property type="entry name" value="DUF4861"/>
</dbReference>
<accession>A0ABS1FS77</accession>
<keyword evidence="2" id="KW-1185">Reference proteome</keyword>
<sequence>MKVIHWSIIMMGFNSLSNAQQSTLLYKLRLTNSLEISRDLQSIEIPSKKIKFLSGKNFKITETITKKEIPYQWLSNGDLLIQEDFKSKEIKNIEFYEGSIKPLDTKVYGRFVPERLGDFAWENDKIAFRMYGKELEKVPEQNGWGMDAWAKRTDRMVINEWYKLNNYHQDNGDGLDFFQVGSTLGAGDILPFINDHFVYLGNYTSYKIIEDGPLRMTFELTYSQVKKDGYNISLTKRISLDAGSQLNKSVVTYQFSGKPSLPVFAGIVHWNGKGQKISDQNNHLAAYWPENSKNGIVGTAILFPDTNDHIVDKNQHLGSEIILKSNQSVTFYSGAVWDKAGKITSSQDWQKYLQEFALQLKYPIQVSK</sequence>
<dbReference type="EMBL" id="JAENHK010000005">
    <property type="protein sequence ID" value="MBK1895275.1"/>
    <property type="molecule type" value="Genomic_DNA"/>
</dbReference>
<dbReference type="Proteomes" id="UP000628669">
    <property type="component" value="Unassembled WGS sequence"/>
</dbReference>
<protein>
    <submittedName>
        <fullName evidence="1">DUF4861 family protein</fullName>
    </submittedName>
</protein>
<comment type="caution">
    <text evidence="1">The sequence shown here is derived from an EMBL/GenBank/DDBJ whole genome shotgun (WGS) entry which is preliminary data.</text>
</comment>
<dbReference type="Pfam" id="PF16153">
    <property type="entry name" value="DUF4861"/>
    <property type="match status" value="1"/>
</dbReference>
<name>A0ABS1FS77_9FLAO</name>
<proteinExistence type="predicted"/>
<gene>
    <name evidence="1" type="ORF">JHL15_05830</name>
</gene>
<organism evidence="1 2">
    <name type="scientific">Chryseobacterium paridis</name>
    <dbReference type="NCBI Taxonomy" id="2800328"/>
    <lineage>
        <taxon>Bacteria</taxon>
        <taxon>Pseudomonadati</taxon>
        <taxon>Bacteroidota</taxon>
        <taxon>Flavobacteriia</taxon>
        <taxon>Flavobacteriales</taxon>
        <taxon>Weeksellaceae</taxon>
        <taxon>Chryseobacterium group</taxon>
        <taxon>Chryseobacterium</taxon>
    </lineage>
</organism>
<reference evidence="2" key="1">
    <citation type="submission" date="2021-01" db="EMBL/GenBank/DDBJ databases">
        <title>Genome public.</title>
        <authorList>
            <person name="Liu C."/>
            <person name="Sun Q."/>
        </authorList>
    </citation>
    <scope>NUCLEOTIDE SEQUENCE [LARGE SCALE GENOMIC DNA]</scope>
    <source>
        <strain evidence="2">YIM B02567</strain>
    </source>
</reference>
<evidence type="ECO:0000313" key="1">
    <source>
        <dbReference type="EMBL" id="MBK1895275.1"/>
    </source>
</evidence>
<evidence type="ECO:0000313" key="2">
    <source>
        <dbReference type="Proteomes" id="UP000628669"/>
    </source>
</evidence>